<proteinExistence type="inferred from homology"/>
<evidence type="ECO:0000256" key="3">
    <source>
        <dbReference type="ARBA" id="ARBA00004613"/>
    </source>
</evidence>
<evidence type="ECO:0000256" key="2">
    <source>
        <dbReference type="ARBA" id="ARBA00004589"/>
    </source>
</evidence>
<dbReference type="InterPro" id="IPR049326">
    <property type="entry name" value="Rhodopsin_dom_fungi"/>
</dbReference>
<dbReference type="Proteomes" id="UP000799424">
    <property type="component" value="Unassembled WGS sequence"/>
</dbReference>
<dbReference type="PANTHER" id="PTHR33048:SF143">
    <property type="entry name" value="EXTRACELLULAR MEMBRANE PROTEIN CFEM DOMAIN-CONTAINING PROTEIN-RELATED"/>
    <property type="match status" value="1"/>
</dbReference>
<feature type="transmembrane region" description="Helical" evidence="15">
    <location>
        <begin position="335"/>
        <end position="358"/>
    </location>
</feature>
<evidence type="ECO:0000313" key="18">
    <source>
        <dbReference type="EMBL" id="KAF2831740.1"/>
    </source>
</evidence>
<evidence type="ECO:0000256" key="10">
    <source>
        <dbReference type="ARBA" id="ARBA00023136"/>
    </source>
</evidence>
<keyword evidence="10 15" id="KW-0472">Membrane</keyword>
<comment type="subcellular location">
    <subcellularLocation>
        <location evidence="2">Membrane</location>
        <topology evidence="2">Lipid-anchor</topology>
        <topology evidence="2">GPI-anchor</topology>
    </subcellularLocation>
    <subcellularLocation>
        <location evidence="1">Membrane</location>
        <topology evidence="1">Multi-pass membrane protein</topology>
    </subcellularLocation>
    <subcellularLocation>
        <location evidence="3">Secreted</location>
    </subcellularLocation>
</comment>
<feature type="signal peptide" evidence="16">
    <location>
        <begin position="1"/>
        <end position="19"/>
    </location>
</feature>
<feature type="chain" id="PRO_5025437669" description="CFEM domain-containing protein" evidence="16">
    <location>
        <begin position="20"/>
        <end position="451"/>
    </location>
</feature>
<evidence type="ECO:0000256" key="12">
    <source>
        <dbReference type="ARBA" id="ARBA00023288"/>
    </source>
</evidence>
<evidence type="ECO:0000256" key="16">
    <source>
        <dbReference type="SAM" id="SignalP"/>
    </source>
</evidence>
<accession>A0A6A7AEK1</accession>
<dbReference type="OrthoDB" id="2496787at2759"/>
<dbReference type="Pfam" id="PF05730">
    <property type="entry name" value="CFEM"/>
    <property type="match status" value="1"/>
</dbReference>
<dbReference type="PANTHER" id="PTHR33048">
    <property type="entry name" value="PTH11-LIKE INTEGRAL MEMBRANE PROTEIN (AFU_ORTHOLOGUE AFUA_5G11245)"/>
    <property type="match status" value="1"/>
</dbReference>
<evidence type="ECO:0000256" key="15">
    <source>
        <dbReference type="SAM" id="Phobius"/>
    </source>
</evidence>
<evidence type="ECO:0000256" key="6">
    <source>
        <dbReference type="ARBA" id="ARBA00022622"/>
    </source>
</evidence>
<dbReference type="SMART" id="SM00747">
    <property type="entry name" value="CFEM"/>
    <property type="match status" value="1"/>
</dbReference>
<evidence type="ECO:0000256" key="13">
    <source>
        <dbReference type="ARBA" id="ARBA00038359"/>
    </source>
</evidence>
<comment type="caution">
    <text evidence="14">Lacks conserved residue(s) required for the propagation of feature annotation.</text>
</comment>
<feature type="transmembrane region" description="Helical" evidence="15">
    <location>
        <begin position="177"/>
        <end position="202"/>
    </location>
</feature>
<feature type="domain" description="CFEM" evidence="17">
    <location>
        <begin position="6"/>
        <end position="117"/>
    </location>
</feature>
<keyword evidence="6" id="KW-0336">GPI-anchor</keyword>
<feature type="transmembrane region" description="Helical" evidence="15">
    <location>
        <begin position="266"/>
        <end position="285"/>
    </location>
</feature>
<evidence type="ECO:0000256" key="4">
    <source>
        <dbReference type="ARBA" id="ARBA00010031"/>
    </source>
</evidence>
<dbReference type="InterPro" id="IPR052337">
    <property type="entry name" value="SAT4-like"/>
</dbReference>
<keyword evidence="12" id="KW-0449">Lipoprotein</keyword>
<evidence type="ECO:0000256" key="1">
    <source>
        <dbReference type="ARBA" id="ARBA00004141"/>
    </source>
</evidence>
<keyword evidence="5" id="KW-0964">Secreted</keyword>
<dbReference type="EMBL" id="MU006218">
    <property type="protein sequence ID" value="KAF2831740.1"/>
    <property type="molecule type" value="Genomic_DNA"/>
</dbReference>
<keyword evidence="7 15" id="KW-0812">Transmembrane</keyword>
<feature type="transmembrane region" description="Helical" evidence="15">
    <location>
        <begin position="214"/>
        <end position="235"/>
    </location>
</feature>
<feature type="transmembrane region" description="Helical" evidence="15">
    <location>
        <begin position="106"/>
        <end position="126"/>
    </location>
</feature>
<evidence type="ECO:0000256" key="9">
    <source>
        <dbReference type="ARBA" id="ARBA00022989"/>
    </source>
</evidence>
<evidence type="ECO:0000313" key="19">
    <source>
        <dbReference type="Proteomes" id="UP000799424"/>
    </source>
</evidence>
<evidence type="ECO:0000256" key="8">
    <source>
        <dbReference type="ARBA" id="ARBA00022729"/>
    </source>
</evidence>
<evidence type="ECO:0000256" key="5">
    <source>
        <dbReference type="ARBA" id="ARBA00022525"/>
    </source>
</evidence>
<evidence type="ECO:0000256" key="7">
    <source>
        <dbReference type="ARBA" id="ARBA00022692"/>
    </source>
</evidence>
<keyword evidence="19" id="KW-1185">Reference proteome</keyword>
<dbReference type="InterPro" id="IPR008427">
    <property type="entry name" value="Extracellular_membr_CFEM_dom"/>
</dbReference>
<gene>
    <name evidence="18" type="ORF">CC86DRAFT_282469</name>
</gene>
<dbReference type="GO" id="GO:0098552">
    <property type="term" value="C:side of membrane"/>
    <property type="evidence" value="ECO:0007669"/>
    <property type="project" value="UniProtKB-KW"/>
</dbReference>
<evidence type="ECO:0000256" key="14">
    <source>
        <dbReference type="PROSITE-ProRule" id="PRU01356"/>
    </source>
</evidence>
<comment type="similarity">
    <text evidence="4">Belongs to the RBT5 family.</text>
</comment>
<dbReference type="Pfam" id="PF20684">
    <property type="entry name" value="Fung_rhodopsin"/>
    <property type="match status" value="1"/>
</dbReference>
<dbReference type="AlphaFoldDB" id="A0A6A7AEK1"/>
<evidence type="ECO:0000256" key="11">
    <source>
        <dbReference type="ARBA" id="ARBA00023157"/>
    </source>
</evidence>
<keyword evidence="8 16" id="KW-0732">Signal</keyword>
<comment type="similarity">
    <text evidence="13">Belongs to the SAT4 family.</text>
</comment>
<feature type="disulfide bond" evidence="14">
    <location>
        <begin position="48"/>
        <end position="55"/>
    </location>
</feature>
<keyword evidence="6" id="KW-0325">Glycoprotein</keyword>
<sequence length="451" mass="49716">MRPLYLLLPILTWVPIGFAQGTGLSAAIQQLPKCAQTCLSTAIKDSPCQTTNTTCVCTNAKLQGDVEGCVLQSCTLRQSLTTKNLTATLCHAPVRSKENDIRISNIVLGVISAACVMSRIIYKAVYSLGELGWDDYSVLAVLFAGLPSTIIIDRGIVPNGLGMDIWAVPFDHITNFVRYLYVLEVLYFLQIALLKLTLLFFFLRIFPKPVIRQLLWATVAFNVLWGLAFVVTSIFQCQPISYYWTSWDKEGHGKCVNINALAWSNAIISIVLDVWMLALPLFEVLQLQLSWRKKVSVAMMFFVGTFVTVVSGLRLQSLVHFAASNNPTWDQTDVINWSGIEINVGIICSCMPALRVILVRLFPKILGSTQGTSQPMYNKYGSRSQGMGGASAVRSGIGKKQSSIPDPHAITYTKSFAVQHGESDETSLVHLDEFGPKTSKVRSSNTSEVSL</sequence>
<name>A0A6A7AEK1_9PLEO</name>
<keyword evidence="9 15" id="KW-1133">Transmembrane helix</keyword>
<organism evidence="18 19">
    <name type="scientific">Ophiobolus disseminans</name>
    <dbReference type="NCBI Taxonomy" id="1469910"/>
    <lineage>
        <taxon>Eukaryota</taxon>
        <taxon>Fungi</taxon>
        <taxon>Dikarya</taxon>
        <taxon>Ascomycota</taxon>
        <taxon>Pezizomycotina</taxon>
        <taxon>Dothideomycetes</taxon>
        <taxon>Pleosporomycetidae</taxon>
        <taxon>Pleosporales</taxon>
        <taxon>Pleosporineae</taxon>
        <taxon>Phaeosphaeriaceae</taxon>
        <taxon>Ophiobolus</taxon>
    </lineage>
</organism>
<reference evidence="18" key="1">
    <citation type="journal article" date="2020" name="Stud. Mycol.">
        <title>101 Dothideomycetes genomes: a test case for predicting lifestyles and emergence of pathogens.</title>
        <authorList>
            <person name="Haridas S."/>
            <person name="Albert R."/>
            <person name="Binder M."/>
            <person name="Bloem J."/>
            <person name="Labutti K."/>
            <person name="Salamov A."/>
            <person name="Andreopoulos B."/>
            <person name="Baker S."/>
            <person name="Barry K."/>
            <person name="Bills G."/>
            <person name="Bluhm B."/>
            <person name="Cannon C."/>
            <person name="Castanera R."/>
            <person name="Culley D."/>
            <person name="Daum C."/>
            <person name="Ezra D."/>
            <person name="Gonzalez J."/>
            <person name="Henrissat B."/>
            <person name="Kuo A."/>
            <person name="Liang C."/>
            <person name="Lipzen A."/>
            <person name="Lutzoni F."/>
            <person name="Magnuson J."/>
            <person name="Mondo S."/>
            <person name="Nolan M."/>
            <person name="Ohm R."/>
            <person name="Pangilinan J."/>
            <person name="Park H.-J."/>
            <person name="Ramirez L."/>
            <person name="Alfaro M."/>
            <person name="Sun H."/>
            <person name="Tritt A."/>
            <person name="Yoshinaga Y."/>
            <person name="Zwiers L.-H."/>
            <person name="Turgeon B."/>
            <person name="Goodwin S."/>
            <person name="Spatafora J."/>
            <person name="Crous P."/>
            <person name="Grigoriev I."/>
        </authorList>
    </citation>
    <scope>NUCLEOTIDE SEQUENCE</scope>
    <source>
        <strain evidence="18">CBS 113818</strain>
    </source>
</reference>
<feature type="disulfide bond" evidence="14">
    <location>
        <begin position="57"/>
        <end position="90"/>
    </location>
</feature>
<dbReference type="GO" id="GO:0005576">
    <property type="term" value="C:extracellular region"/>
    <property type="evidence" value="ECO:0007669"/>
    <property type="project" value="UniProtKB-SubCell"/>
</dbReference>
<evidence type="ECO:0000259" key="17">
    <source>
        <dbReference type="PROSITE" id="PS52012"/>
    </source>
</evidence>
<keyword evidence="11 14" id="KW-1015">Disulfide bond</keyword>
<protein>
    <recommendedName>
        <fullName evidence="17">CFEM domain-containing protein</fullName>
    </recommendedName>
</protein>
<feature type="disulfide bond" evidence="14">
    <location>
        <begin position="38"/>
        <end position="69"/>
    </location>
</feature>
<feature type="transmembrane region" description="Helical" evidence="15">
    <location>
        <begin position="297"/>
        <end position="315"/>
    </location>
</feature>
<dbReference type="PROSITE" id="PS52012">
    <property type="entry name" value="CFEM"/>
    <property type="match status" value="1"/>
</dbReference>
<feature type="disulfide bond" evidence="14">
    <location>
        <begin position="34"/>
        <end position="74"/>
    </location>
</feature>